<evidence type="ECO:0000256" key="1">
    <source>
        <dbReference type="SAM" id="SignalP"/>
    </source>
</evidence>
<dbReference type="EMBL" id="JBHXKZ010000002">
    <property type="protein sequence ID" value="MFD4821767.1"/>
    <property type="molecule type" value="Genomic_DNA"/>
</dbReference>
<evidence type="ECO:0000313" key="3">
    <source>
        <dbReference type="Proteomes" id="UP001598352"/>
    </source>
</evidence>
<proteinExistence type="predicted"/>
<keyword evidence="1" id="KW-0732">Signal</keyword>
<reference evidence="2 3" key="1">
    <citation type="submission" date="2024-09" db="EMBL/GenBank/DDBJ databases">
        <title>The Natural Products Discovery Center: Release of the First 8490 Sequenced Strains for Exploring Actinobacteria Biosynthetic Diversity.</title>
        <authorList>
            <person name="Kalkreuter E."/>
            <person name="Kautsar S.A."/>
            <person name="Yang D."/>
            <person name="Bader C.D."/>
            <person name="Teijaro C.N."/>
            <person name="Fluegel L."/>
            <person name="Davis C.M."/>
            <person name="Simpson J.R."/>
            <person name="Lauterbach L."/>
            <person name="Steele A.D."/>
            <person name="Gui C."/>
            <person name="Meng S."/>
            <person name="Li G."/>
            <person name="Viehrig K."/>
            <person name="Ye F."/>
            <person name="Su P."/>
            <person name="Kiefer A.F."/>
            <person name="Nichols A."/>
            <person name="Cepeda A.J."/>
            <person name="Yan W."/>
            <person name="Fan B."/>
            <person name="Jiang Y."/>
            <person name="Adhikari A."/>
            <person name="Zheng C.-J."/>
            <person name="Schuster L."/>
            <person name="Cowan T.M."/>
            <person name="Smanski M.J."/>
            <person name="Chevrette M.G."/>
            <person name="De Carvalho L.P.S."/>
            <person name="Shen B."/>
        </authorList>
    </citation>
    <scope>NUCLEOTIDE SEQUENCE [LARGE SCALE GENOMIC DNA]</scope>
    <source>
        <strain evidence="2 3">NPDC058428</strain>
    </source>
</reference>
<sequence length="142" mass="15657">MARTLKTFVRLGAVAAVLCASLAASPQAGAGAAPAKAADRFRLLKESGGFPNVRLWLNEDTRRIHADITGNPHNYYRLIHLWEGYCPNRPGRGSLENRYVHPDQSAVTLFPQTPTSKCEYTAWAEPHASGDRPKLSGWWVAD</sequence>
<organism evidence="2 3">
    <name type="scientific">Streptomyces rubiginosohelvolus</name>
    <dbReference type="NCBI Taxonomy" id="67362"/>
    <lineage>
        <taxon>Bacteria</taxon>
        <taxon>Bacillati</taxon>
        <taxon>Actinomycetota</taxon>
        <taxon>Actinomycetes</taxon>
        <taxon>Kitasatosporales</taxon>
        <taxon>Streptomycetaceae</taxon>
        <taxon>Streptomyces</taxon>
    </lineage>
</organism>
<evidence type="ECO:0000313" key="2">
    <source>
        <dbReference type="EMBL" id="MFD4821767.1"/>
    </source>
</evidence>
<protein>
    <submittedName>
        <fullName evidence="2">Uncharacterized protein</fullName>
    </submittedName>
</protein>
<name>A0ABW6EWB7_9ACTN</name>
<keyword evidence="3" id="KW-1185">Reference proteome</keyword>
<feature type="signal peptide" evidence="1">
    <location>
        <begin position="1"/>
        <end position="30"/>
    </location>
</feature>
<dbReference type="RefSeq" id="WP_382770211.1">
    <property type="nucleotide sequence ID" value="NZ_JBHXKZ010000002.1"/>
</dbReference>
<accession>A0ABW6EWB7</accession>
<gene>
    <name evidence="2" type="ORF">ACFWOQ_04250</name>
</gene>
<comment type="caution">
    <text evidence="2">The sequence shown here is derived from an EMBL/GenBank/DDBJ whole genome shotgun (WGS) entry which is preliminary data.</text>
</comment>
<feature type="chain" id="PRO_5045262226" evidence="1">
    <location>
        <begin position="31"/>
        <end position="142"/>
    </location>
</feature>
<dbReference type="Proteomes" id="UP001598352">
    <property type="component" value="Unassembled WGS sequence"/>
</dbReference>